<dbReference type="AlphaFoldDB" id="A0A8D6PTQ2"/>
<evidence type="ECO:0000259" key="1">
    <source>
        <dbReference type="Pfam" id="PF08241"/>
    </source>
</evidence>
<dbReference type="GO" id="GO:0032259">
    <property type="term" value="P:methylation"/>
    <property type="evidence" value="ECO:0007669"/>
    <property type="project" value="UniProtKB-KW"/>
</dbReference>
<reference evidence="2 3" key="1">
    <citation type="submission" date="2020-04" db="EMBL/GenBank/DDBJ databases">
        <authorList>
            <consortium name="Genoscope - CEA"/>
            <person name="William W."/>
        </authorList>
    </citation>
    <scope>NUCLEOTIDE SEQUENCE [LARGE SCALE GENOMIC DNA]</scope>
    <source>
        <strain evidence="2 3">SG7</strain>
    </source>
</reference>
<dbReference type="GO" id="GO:0008757">
    <property type="term" value="F:S-adenosylmethionine-dependent methyltransferase activity"/>
    <property type="evidence" value="ECO:0007669"/>
    <property type="project" value="InterPro"/>
</dbReference>
<dbReference type="Pfam" id="PF08241">
    <property type="entry name" value="Methyltransf_11"/>
    <property type="match status" value="1"/>
</dbReference>
<evidence type="ECO:0000313" key="3">
    <source>
        <dbReference type="Proteomes" id="UP000679213"/>
    </source>
</evidence>
<protein>
    <submittedName>
        <fullName evidence="2">Methyltransferase type 11</fullName>
    </submittedName>
</protein>
<dbReference type="KEGG" id="mesg:MLAUSG7_0731"/>
<dbReference type="CDD" id="cd02440">
    <property type="entry name" value="AdoMet_MTases"/>
    <property type="match status" value="1"/>
</dbReference>
<gene>
    <name evidence="2" type="ORF">MLAUSG7_0731</name>
</gene>
<accession>A0A8D6PTQ2</accession>
<name>A0A8D6PTQ2_9EURY</name>
<keyword evidence="2" id="KW-0489">Methyltransferase</keyword>
<organism evidence="2 3">
    <name type="scientific">Methanocaldococcus lauensis</name>
    <dbReference type="NCBI Taxonomy" id="2546128"/>
    <lineage>
        <taxon>Archaea</taxon>
        <taxon>Methanobacteriati</taxon>
        <taxon>Methanobacteriota</taxon>
        <taxon>Methanomada group</taxon>
        <taxon>Methanococci</taxon>
        <taxon>Methanococcales</taxon>
        <taxon>Methanocaldococcaceae</taxon>
        <taxon>Methanocaldococcus</taxon>
    </lineage>
</organism>
<dbReference type="Gene3D" id="3.40.50.150">
    <property type="entry name" value="Vaccinia Virus protein VP39"/>
    <property type="match status" value="1"/>
</dbReference>
<dbReference type="Proteomes" id="UP000679213">
    <property type="component" value="Chromosome I"/>
</dbReference>
<dbReference type="EMBL" id="LR792632">
    <property type="protein sequence ID" value="CAB3288447.1"/>
    <property type="molecule type" value="Genomic_DNA"/>
</dbReference>
<evidence type="ECO:0000313" key="2">
    <source>
        <dbReference type="EMBL" id="CAB3288447.1"/>
    </source>
</evidence>
<keyword evidence="3" id="KW-1185">Reference proteome</keyword>
<dbReference type="SUPFAM" id="SSF53335">
    <property type="entry name" value="S-adenosyl-L-methionine-dependent methyltransferases"/>
    <property type="match status" value="1"/>
</dbReference>
<dbReference type="GeneID" id="65883537"/>
<keyword evidence="2" id="KW-0808">Transferase</keyword>
<dbReference type="RefSeq" id="WP_214400584.1">
    <property type="nucleotide sequence ID" value="NZ_LR792632.1"/>
</dbReference>
<dbReference type="InterPro" id="IPR013216">
    <property type="entry name" value="Methyltransf_11"/>
</dbReference>
<proteinExistence type="predicted"/>
<dbReference type="InterPro" id="IPR029063">
    <property type="entry name" value="SAM-dependent_MTases_sf"/>
</dbReference>
<sequence>MKEVKDFYDSWNPNNFPKYMKCIINFADKLIFEELKKLIKTIVNNENKDNKDFLVLDCGCGYGAFYNLTKDFNTIYLDISLNLLKKFKIKERKVCGNILNLPFKDNTFDLVLCINVLEHVDYLKSLNEIHRVLKNNGHLIVVVVNRDSLIKEEIFNDFKIFHKPLSYKDFEETNINFKIVYLSSLYYLPPIFKIFPPVFLKIILKYWKPLDKRLSKIFKNRGQFLVLNMVKE</sequence>
<dbReference type="PANTHER" id="PTHR43591">
    <property type="entry name" value="METHYLTRANSFERASE"/>
    <property type="match status" value="1"/>
</dbReference>
<feature type="domain" description="Methyltransferase type 11" evidence="1">
    <location>
        <begin position="56"/>
        <end position="141"/>
    </location>
</feature>
<dbReference type="PANTHER" id="PTHR43591:SF24">
    <property type="entry name" value="2-METHOXY-6-POLYPRENYL-1,4-BENZOQUINOL METHYLASE, MITOCHONDRIAL"/>
    <property type="match status" value="1"/>
</dbReference>